<name>A0AAX4JWF7_9TREE</name>
<dbReference type="Proteomes" id="UP001355207">
    <property type="component" value="Chromosome 5"/>
</dbReference>
<dbReference type="RefSeq" id="XP_066076327.1">
    <property type="nucleotide sequence ID" value="XM_066220230.1"/>
</dbReference>
<dbReference type="AlphaFoldDB" id="A0AAX4JWF7"/>
<evidence type="ECO:0000313" key="1">
    <source>
        <dbReference type="EMBL" id="WWC89564.1"/>
    </source>
</evidence>
<organism evidence="1 2">
    <name type="scientific">Kwoniella dendrophila CBS 6074</name>
    <dbReference type="NCBI Taxonomy" id="1295534"/>
    <lineage>
        <taxon>Eukaryota</taxon>
        <taxon>Fungi</taxon>
        <taxon>Dikarya</taxon>
        <taxon>Basidiomycota</taxon>
        <taxon>Agaricomycotina</taxon>
        <taxon>Tremellomycetes</taxon>
        <taxon>Tremellales</taxon>
        <taxon>Cryptococcaceae</taxon>
        <taxon>Kwoniella</taxon>
    </lineage>
</organism>
<dbReference type="EMBL" id="CP144102">
    <property type="protein sequence ID" value="WWC89564.1"/>
    <property type="molecule type" value="Genomic_DNA"/>
</dbReference>
<evidence type="ECO:0000313" key="2">
    <source>
        <dbReference type="Proteomes" id="UP001355207"/>
    </source>
</evidence>
<accession>A0AAX4JWF7</accession>
<dbReference type="GeneID" id="91095158"/>
<reference evidence="1 2" key="1">
    <citation type="submission" date="2024-01" db="EMBL/GenBank/DDBJ databases">
        <title>Comparative genomics of Cryptococcus and Kwoniella reveals pathogenesis evolution and contrasting modes of karyotype evolution via chromosome fusion or intercentromeric recombination.</title>
        <authorList>
            <person name="Coelho M.A."/>
            <person name="David-Palma M."/>
            <person name="Shea T."/>
            <person name="Bowers K."/>
            <person name="McGinley-Smith S."/>
            <person name="Mohammad A.W."/>
            <person name="Gnirke A."/>
            <person name="Yurkov A.M."/>
            <person name="Nowrousian M."/>
            <person name="Sun S."/>
            <person name="Cuomo C.A."/>
            <person name="Heitman J."/>
        </authorList>
    </citation>
    <scope>NUCLEOTIDE SEQUENCE [LARGE SCALE GENOMIC DNA]</scope>
    <source>
        <strain evidence="1 2">CBS 6074</strain>
    </source>
</reference>
<gene>
    <name evidence="1" type="ORF">L201_004488</name>
</gene>
<protein>
    <submittedName>
        <fullName evidence="1">Uncharacterized protein</fullName>
    </submittedName>
</protein>
<keyword evidence="2" id="KW-1185">Reference proteome</keyword>
<sequence length="167" mass="18995">MSTFMNGAICLKYLSNAAQAYKNARDDICFSNPGELESLERLSQAVGISEIGWQNSIRDLIAHYSGNETEHQKAIDDVNQSEGELYMTRRYDYANAIGEYFANTYYYMKGLFVDSSVAADYYTKALNESTKRDRLDELKGHWLKSKKITNPLVPSTRRCLSIFSSPL</sequence>
<proteinExistence type="predicted"/>